<evidence type="ECO:0000313" key="6">
    <source>
        <dbReference type="EMBL" id="AGC71858.1"/>
    </source>
</evidence>
<feature type="transmembrane region" description="Helical" evidence="4">
    <location>
        <begin position="344"/>
        <end position="361"/>
    </location>
</feature>
<dbReference type="PROSITE" id="PS50850">
    <property type="entry name" value="MFS"/>
    <property type="match status" value="1"/>
</dbReference>
<feature type="transmembrane region" description="Helical" evidence="4">
    <location>
        <begin position="190"/>
        <end position="210"/>
    </location>
</feature>
<dbReference type="InterPro" id="IPR036259">
    <property type="entry name" value="MFS_trans_sf"/>
</dbReference>
<keyword evidence="3 4" id="KW-0472">Membrane</keyword>
<feature type="transmembrane region" description="Helical" evidence="4">
    <location>
        <begin position="321"/>
        <end position="338"/>
    </location>
</feature>
<dbReference type="Gene3D" id="1.20.1250.20">
    <property type="entry name" value="MFS general substrate transporter like domains"/>
    <property type="match status" value="2"/>
</dbReference>
<dbReference type="AlphaFoldDB" id="L7VXS8"/>
<dbReference type="InterPro" id="IPR011701">
    <property type="entry name" value="MFS"/>
</dbReference>
<proteinExistence type="predicted"/>
<protein>
    <submittedName>
        <fullName evidence="6">Major facilitator family transporter</fullName>
    </submittedName>
</protein>
<dbReference type="EMBL" id="JX649885">
    <property type="protein sequence ID" value="AGC71858.1"/>
    <property type="molecule type" value="Genomic_DNA"/>
</dbReference>
<keyword evidence="2 4" id="KW-1133">Transmembrane helix</keyword>
<evidence type="ECO:0000256" key="4">
    <source>
        <dbReference type="SAM" id="Phobius"/>
    </source>
</evidence>
<dbReference type="InterPro" id="IPR020846">
    <property type="entry name" value="MFS_dom"/>
</dbReference>
<evidence type="ECO:0000259" key="5">
    <source>
        <dbReference type="PROSITE" id="PS50850"/>
    </source>
</evidence>
<dbReference type="GO" id="GO:0022857">
    <property type="term" value="F:transmembrane transporter activity"/>
    <property type="evidence" value="ECO:0007669"/>
    <property type="project" value="InterPro"/>
</dbReference>
<dbReference type="SUPFAM" id="SSF103473">
    <property type="entry name" value="MFS general substrate transporter"/>
    <property type="match status" value="1"/>
</dbReference>
<dbReference type="Pfam" id="PF07690">
    <property type="entry name" value="MFS_1"/>
    <property type="match status" value="1"/>
</dbReference>
<evidence type="ECO:0000256" key="1">
    <source>
        <dbReference type="ARBA" id="ARBA00022692"/>
    </source>
</evidence>
<dbReference type="PANTHER" id="PTHR23518">
    <property type="entry name" value="C-METHYLTRANSFERASE"/>
    <property type="match status" value="1"/>
</dbReference>
<dbReference type="PANTHER" id="PTHR23518:SF2">
    <property type="entry name" value="MAJOR FACILITATOR SUPERFAMILY TRANSPORTER"/>
    <property type="match status" value="1"/>
</dbReference>
<sequence length="438" mass="47512">MAFELQKAKDSRANSSIFTSINANPGIECGRGTCCRQPKGIKIMAKWIKNYFSGLSRNTFLLALASLFSDIATEMLYPILPIFLTHTLHASGSIVGLVEGIARATQNIAQAFSGWLSDKLQKRKSIALAGYFLAAIAKPLPGVSSGWQGVLGARFLDRLGTGTRSAPRDALIASSVTQKHRGKAFGLEGIGDNSGAFLGPLLAVFLLVYITIDIRLIFYLAFIPGFLAFCMILLVKENPVVVQTKSTLDTSFRQFPKSYWKYLLVTALFSIGNSSNAFLILQMQSIGISLITTILIYAGFNLVAALISFPAGSLSDQFGRKNILLASFIIFFFTYLGFALTHHMILIAILFILYGLYQGIFRSVGKALAIDLVPEHLHASGIGYYTATIGLLELVASVVAGLLWDQVSHAAVFLYGAVFSIAGSIMLMRLVPSTGKFE</sequence>
<feature type="transmembrane region" description="Helical" evidence="4">
    <location>
        <begin position="410"/>
        <end position="431"/>
    </location>
</feature>
<keyword evidence="1 4" id="KW-0812">Transmembrane</keyword>
<feature type="transmembrane region" description="Helical" evidence="4">
    <location>
        <begin position="287"/>
        <end position="309"/>
    </location>
</feature>
<feature type="transmembrane region" description="Helical" evidence="4">
    <location>
        <begin position="382"/>
        <end position="404"/>
    </location>
</feature>
<name>L7VXS8_9BACT</name>
<evidence type="ECO:0000256" key="3">
    <source>
        <dbReference type="ARBA" id="ARBA00023136"/>
    </source>
</evidence>
<reference evidence="6" key="1">
    <citation type="submission" date="2012-09" db="EMBL/GenBank/DDBJ databases">
        <title>Metagenomic Characterization of a Microbial Community in Wastewater Detects High Levels of Antibiotic Resistance.</title>
        <authorList>
            <person name="Abrams M."/>
            <person name="Caldwell A."/>
            <person name="Vandaei E."/>
            <person name="Lee W."/>
            <person name="Perrott J."/>
            <person name="Khan S.Y."/>
            <person name="Ta J."/>
            <person name="Romero D."/>
            <person name="Nguyen V."/>
            <person name="Pourmand N."/>
            <person name="Ouverney C.C."/>
        </authorList>
    </citation>
    <scope>NUCLEOTIDE SEQUENCE</scope>
</reference>
<accession>L7VXS8</accession>
<evidence type="ECO:0000256" key="2">
    <source>
        <dbReference type="ARBA" id="ARBA00022989"/>
    </source>
</evidence>
<feature type="transmembrane region" description="Helical" evidence="4">
    <location>
        <begin position="216"/>
        <end position="235"/>
    </location>
</feature>
<feature type="transmembrane region" description="Helical" evidence="4">
    <location>
        <begin position="262"/>
        <end position="281"/>
    </location>
</feature>
<organism evidence="6">
    <name type="scientific">uncultured bacterium A1Q1_fos_2140</name>
    <dbReference type="NCBI Taxonomy" id="1256565"/>
    <lineage>
        <taxon>Bacteria</taxon>
        <taxon>environmental samples</taxon>
    </lineage>
</organism>
<feature type="domain" description="Major facilitator superfamily (MFS) profile" evidence="5">
    <location>
        <begin position="58"/>
        <end position="435"/>
    </location>
</feature>
<dbReference type="CDD" id="cd17370">
    <property type="entry name" value="MFS_MJ1317_like"/>
    <property type="match status" value="1"/>
</dbReference>